<evidence type="ECO:0000313" key="1">
    <source>
        <dbReference type="EMBL" id="KAJ1939219.1"/>
    </source>
</evidence>
<sequence length="554" mass="59818">MSTAPSSAASAETRKRTAVCDAGDSTANTGSRPADSNVDNDDDNDECSDISLSPQSSPEPQQSTGASNGESSKGRAESLMTAGTTQKQDDSSSGGQDEKKPRLLIQRTHAAFISKLYAMVNDSKTDRLISWTEHGDSFQVMDPMELSQSVLPQYFKHGNWQSFVRQLNMYGFHKVNDLEYGGIFGETQLWMFKHPRFLRGETHLLKMIKRRGPGCAKPAGPACPADTPTQNAPASTGPTRAASPVVSSAAQPAATQANSVVEVEQLHSRICQLENSIYTLQRANRVMHDEYHDLRAAHMKTQDAFAGVLRFLESTIAKPASRGHHGDTYEAFQSLARTAAPLMAHTYVSPPPPPVFTSPMAAPPASQPAAQDPKTSQLASARPEARRHEGLRQILPKRYVEPGYNPLRVPSLSPPTPRAACGHSSDAAGLLRKRRSNSSGSNMSSISMSSSSESGDNPTPSPDSLAVGNAGRGVQRLPPMRVVLPPISGMIDGIGYNGLRQQQQHQPQLQQQQQQSLFKQHQPVMPILPPPASLQSLRETLGGSGNPAKRSRID</sequence>
<reference evidence="1" key="1">
    <citation type="submission" date="2022-07" db="EMBL/GenBank/DDBJ databases">
        <title>Phylogenomic reconstructions and comparative analyses of Kickxellomycotina fungi.</title>
        <authorList>
            <person name="Reynolds N.K."/>
            <person name="Stajich J.E."/>
            <person name="Barry K."/>
            <person name="Grigoriev I.V."/>
            <person name="Crous P."/>
            <person name="Smith M.E."/>
        </authorList>
    </citation>
    <scope>NUCLEOTIDE SEQUENCE</scope>
    <source>
        <strain evidence="1">NRRL 5244</strain>
    </source>
</reference>
<evidence type="ECO:0000313" key="2">
    <source>
        <dbReference type="Proteomes" id="UP001150603"/>
    </source>
</evidence>
<keyword evidence="2" id="KW-1185">Reference proteome</keyword>
<comment type="caution">
    <text evidence="1">The sequence shown here is derived from an EMBL/GenBank/DDBJ whole genome shotgun (WGS) entry which is preliminary data.</text>
</comment>
<gene>
    <name evidence="1" type="primary">SFL1</name>
    <name evidence="1" type="ORF">FBU59_004198</name>
</gene>
<dbReference type="Proteomes" id="UP001150603">
    <property type="component" value="Unassembled WGS sequence"/>
</dbReference>
<name>A0ACC1J682_9FUNG</name>
<dbReference type="EMBL" id="JANBPW010002916">
    <property type="protein sequence ID" value="KAJ1939219.1"/>
    <property type="molecule type" value="Genomic_DNA"/>
</dbReference>
<protein>
    <submittedName>
        <fullName evidence="1">Flocculation suppression protein</fullName>
    </submittedName>
</protein>
<organism evidence="1 2">
    <name type="scientific">Linderina macrospora</name>
    <dbReference type="NCBI Taxonomy" id="4868"/>
    <lineage>
        <taxon>Eukaryota</taxon>
        <taxon>Fungi</taxon>
        <taxon>Fungi incertae sedis</taxon>
        <taxon>Zoopagomycota</taxon>
        <taxon>Kickxellomycotina</taxon>
        <taxon>Kickxellomycetes</taxon>
        <taxon>Kickxellales</taxon>
        <taxon>Kickxellaceae</taxon>
        <taxon>Linderina</taxon>
    </lineage>
</organism>
<accession>A0ACC1J682</accession>
<proteinExistence type="predicted"/>